<dbReference type="RefSeq" id="WP_123740306.1">
    <property type="nucleotide sequence ID" value="NZ_RKHQ01000002.1"/>
</dbReference>
<proteinExistence type="predicted"/>
<evidence type="ECO:0000256" key="3">
    <source>
        <dbReference type="ARBA" id="ARBA00022989"/>
    </source>
</evidence>
<comment type="caution">
    <text evidence="6">The sequence shown here is derived from an EMBL/GenBank/DDBJ whole genome shotgun (WGS) entry which is preliminary data.</text>
</comment>
<gene>
    <name evidence="6" type="ORF">EDD28_2740</name>
</gene>
<name>A0A3N2D0Z6_9MICO</name>
<evidence type="ECO:0000313" key="6">
    <source>
        <dbReference type="EMBL" id="ROR93328.1"/>
    </source>
</evidence>
<keyword evidence="3 5" id="KW-1133">Transmembrane helix</keyword>
<evidence type="ECO:0000256" key="2">
    <source>
        <dbReference type="ARBA" id="ARBA00022692"/>
    </source>
</evidence>
<comment type="subcellular location">
    <subcellularLocation>
        <location evidence="1">Membrane</location>
        <topology evidence="1">Single-pass membrane protein</topology>
    </subcellularLocation>
</comment>
<dbReference type="SUPFAM" id="SSF55486">
    <property type="entry name" value="Metalloproteases ('zincins'), catalytic domain"/>
    <property type="match status" value="1"/>
</dbReference>
<dbReference type="InterPro" id="IPR007343">
    <property type="entry name" value="Uncharacterised_pept_Zn_put"/>
</dbReference>
<dbReference type="PANTHER" id="PTHR30168:SF0">
    <property type="entry name" value="INNER MEMBRANE PROTEIN"/>
    <property type="match status" value="1"/>
</dbReference>
<evidence type="ECO:0008006" key="8">
    <source>
        <dbReference type="Google" id="ProtNLM"/>
    </source>
</evidence>
<dbReference type="PANTHER" id="PTHR30168">
    <property type="entry name" value="PUTATIVE MEMBRANE PROTEIN YPFJ"/>
    <property type="match status" value="1"/>
</dbReference>
<sequence length="303" mass="31839">MTFNKDADISGNRVRRAGAGRATGVAVGGVGGIGLLILLVVQLLGGNAQDIDLSGLTGTNQAEYAPGEGEESLVDCLDGADANERVECRMQATALSLDAFWETTLPDQAGIPYELPGFELFTAQVSTACGAATSAVGPFYCPPDRTVYLDTSFFAELSGKFGAEGGPLGELYVVAHEFGHHIQNQLGTMDAVNRTGTGPTSDAVRLELQADCYAGMWVRGAVETKDANGNSYLLAPTQQEVEQALSAAAAVGDDHIQETFSGQVQPDTWTHGSSVQRQNWFVTGYNEGTLTACDTFAVSGDQL</sequence>
<keyword evidence="4 5" id="KW-0472">Membrane</keyword>
<dbReference type="EMBL" id="RKHQ01000002">
    <property type="protein sequence ID" value="ROR93328.1"/>
    <property type="molecule type" value="Genomic_DNA"/>
</dbReference>
<evidence type="ECO:0000256" key="4">
    <source>
        <dbReference type="ARBA" id="ARBA00023136"/>
    </source>
</evidence>
<evidence type="ECO:0000313" key="7">
    <source>
        <dbReference type="Proteomes" id="UP000275356"/>
    </source>
</evidence>
<keyword evidence="7" id="KW-1185">Reference proteome</keyword>
<dbReference type="Proteomes" id="UP000275356">
    <property type="component" value="Unassembled WGS sequence"/>
</dbReference>
<feature type="transmembrane region" description="Helical" evidence="5">
    <location>
        <begin position="22"/>
        <end position="44"/>
    </location>
</feature>
<dbReference type="Pfam" id="PF04228">
    <property type="entry name" value="Zn_peptidase"/>
    <property type="match status" value="1"/>
</dbReference>
<dbReference type="AlphaFoldDB" id="A0A3N2D0Z6"/>
<dbReference type="OrthoDB" id="9774900at2"/>
<keyword evidence="2 5" id="KW-0812">Transmembrane</keyword>
<organism evidence="6 7">
    <name type="scientific">Salana multivorans</name>
    <dbReference type="NCBI Taxonomy" id="120377"/>
    <lineage>
        <taxon>Bacteria</taxon>
        <taxon>Bacillati</taxon>
        <taxon>Actinomycetota</taxon>
        <taxon>Actinomycetes</taxon>
        <taxon>Micrococcales</taxon>
        <taxon>Beutenbergiaceae</taxon>
        <taxon>Salana</taxon>
    </lineage>
</organism>
<evidence type="ECO:0000256" key="5">
    <source>
        <dbReference type="SAM" id="Phobius"/>
    </source>
</evidence>
<protein>
    <recommendedName>
        <fullName evidence="8">Neutral zinc metallopeptidase</fullName>
    </recommendedName>
</protein>
<evidence type="ECO:0000256" key="1">
    <source>
        <dbReference type="ARBA" id="ARBA00004167"/>
    </source>
</evidence>
<dbReference type="GO" id="GO:0016020">
    <property type="term" value="C:membrane"/>
    <property type="evidence" value="ECO:0007669"/>
    <property type="project" value="UniProtKB-SubCell"/>
</dbReference>
<accession>A0A3N2D0Z6</accession>
<reference evidence="6 7" key="1">
    <citation type="submission" date="2018-11" db="EMBL/GenBank/DDBJ databases">
        <title>Sequencing the genomes of 1000 actinobacteria strains.</title>
        <authorList>
            <person name="Klenk H.-P."/>
        </authorList>
    </citation>
    <scope>NUCLEOTIDE SEQUENCE [LARGE SCALE GENOMIC DNA]</scope>
    <source>
        <strain evidence="6 7">DSM 13521</strain>
    </source>
</reference>